<organism evidence="1 2">
    <name type="scientific">Ramlibacter agri</name>
    <dbReference type="NCBI Taxonomy" id="2728837"/>
    <lineage>
        <taxon>Bacteria</taxon>
        <taxon>Pseudomonadati</taxon>
        <taxon>Pseudomonadota</taxon>
        <taxon>Betaproteobacteria</taxon>
        <taxon>Burkholderiales</taxon>
        <taxon>Comamonadaceae</taxon>
        <taxon>Ramlibacter</taxon>
    </lineage>
</organism>
<accession>A0A848HAT2</accession>
<protein>
    <recommendedName>
        <fullName evidence="3">EthD domain-containing protein</fullName>
    </recommendedName>
</protein>
<dbReference type="AlphaFoldDB" id="A0A848HAT2"/>
<comment type="caution">
    <text evidence="1">The sequence shown here is derived from an EMBL/GenBank/DDBJ whole genome shotgun (WGS) entry which is preliminary data.</text>
</comment>
<dbReference type="EMBL" id="JABBFX010000003">
    <property type="protein sequence ID" value="NML47584.1"/>
    <property type="molecule type" value="Genomic_DNA"/>
</dbReference>
<evidence type="ECO:0008006" key="3">
    <source>
        <dbReference type="Google" id="ProtNLM"/>
    </source>
</evidence>
<dbReference type="RefSeq" id="WP_169421851.1">
    <property type="nucleotide sequence ID" value="NZ_JABBFX010000003.1"/>
</dbReference>
<reference evidence="1 2" key="1">
    <citation type="submission" date="2020-04" db="EMBL/GenBank/DDBJ databases">
        <title>Ramlibacter sp. G-1-2-2 isolated from soil.</title>
        <authorList>
            <person name="Dahal R.H."/>
        </authorList>
    </citation>
    <scope>NUCLEOTIDE SEQUENCE [LARGE SCALE GENOMIC DNA]</scope>
    <source>
        <strain evidence="1 2">G-1-2-2</strain>
    </source>
</reference>
<sequence length="216" mass="23986">MALHGSAFLALFNDFDPARDEEYNEWHSREHVPERLSVPGMLRARRYVNRADAQFPYFTLYEMDSADVMLSQPYLYLLDHPTPWSAKMRPSFRQFLRIPCRGIASAGEGQAGNIAVFVFEGGGEAEWAALCERAAKLPGITGVHAGRQDPALRGPAVAAAQALSDTPTYVLLLEAQEAHWLAKHRATVEAGLPGLRLVSSREYQLMHVLTQGRPAQ</sequence>
<keyword evidence="2" id="KW-1185">Reference proteome</keyword>
<proteinExistence type="predicted"/>
<evidence type="ECO:0000313" key="2">
    <source>
        <dbReference type="Proteomes" id="UP000541185"/>
    </source>
</evidence>
<gene>
    <name evidence="1" type="ORF">HHL11_27795</name>
</gene>
<evidence type="ECO:0000313" key="1">
    <source>
        <dbReference type="EMBL" id="NML47584.1"/>
    </source>
</evidence>
<name>A0A848HAT2_9BURK</name>
<dbReference type="Proteomes" id="UP000541185">
    <property type="component" value="Unassembled WGS sequence"/>
</dbReference>